<proteinExistence type="predicted"/>
<sequence>MGASTTKYNYDDADQLVEEKTNNTTRTFAYDDEGNQIRAGKDTFRYNLDHTLASATVAGRTTDFRYDGDALRISSGDRAWSWDVNGDRPWLTSDSTRGYLPAPGHGALATLDNGVGSYAPDWLGGVAAVLSPAGAVTEKYDYGAFGEPRDNGTAGGAGGTNPLRFTGAYADPALDGRYALPARVYDSSTGRFGGLDPEPSSLRQPTTSTYAYVLNRPTMLIDPTGGAPIADGGGGVTDPEPLPPSADAGQWDKAPWEAPCRLSQSEYCQILMYIHSEMVTNAQSHVVRGIKQNLEFSRYQSPWWEFWVTKYDQEQSKVAAEISWGLQVCQKLCPWDHKPKIREKWGMSEGDPDSLYSDVPGKPYRIFYDVWSNIHYGYVGIQAAFTGDDLQKGAAGGGPAGGNDPGDVITVQIGIDLGGRYAPDRLEPDHIDYGIRARLTELFLLKPVPDAAKHVVPRK</sequence>
<organism evidence="2 3">
    <name type="scientific">Lentzea indica</name>
    <dbReference type="NCBI Taxonomy" id="2604800"/>
    <lineage>
        <taxon>Bacteria</taxon>
        <taxon>Bacillati</taxon>
        <taxon>Actinomycetota</taxon>
        <taxon>Actinomycetes</taxon>
        <taxon>Pseudonocardiales</taxon>
        <taxon>Pseudonocardiaceae</taxon>
        <taxon>Lentzea</taxon>
    </lineage>
</organism>
<dbReference type="InterPro" id="IPR050708">
    <property type="entry name" value="T6SS_VgrG/RHS"/>
</dbReference>
<name>A0ABX1FF98_9PSEU</name>
<dbReference type="Proteomes" id="UP001515943">
    <property type="component" value="Unassembled WGS sequence"/>
</dbReference>
<evidence type="ECO:0000259" key="1">
    <source>
        <dbReference type="Pfam" id="PF15607"/>
    </source>
</evidence>
<dbReference type="InterPro" id="IPR022385">
    <property type="entry name" value="Rhs_assc_core"/>
</dbReference>
<dbReference type="InterPro" id="IPR028946">
    <property type="entry name" value="Ntox44"/>
</dbReference>
<dbReference type="EMBL" id="VSRL01000035">
    <property type="protein sequence ID" value="NKE57639.1"/>
    <property type="molecule type" value="Genomic_DNA"/>
</dbReference>
<dbReference type="PANTHER" id="PTHR32305">
    <property type="match status" value="1"/>
</dbReference>
<accession>A0ABX1FF98</accession>
<feature type="domain" description="Bacterial toxin 44" evidence="1">
    <location>
        <begin position="333"/>
        <end position="418"/>
    </location>
</feature>
<protein>
    <recommendedName>
        <fullName evidence="1">Bacterial toxin 44 domain-containing protein</fullName>
    </recommendedName>
</protein>
<comment type="caution">
    <text evidence="2">The sequence shown here is derived from an EMBL/GenBank/DDBJ whole genome shotgun (WGS) entry which is preliminary data.</text>
</comment>
<dbReference type="Pfam" id="PF15607">
    <property type="entry name" value="Ntox44"/>
    <property type="match status" value="1"/>
</dbReference>
<evidence type="ECO:0000313" key="3">
    <source>
        <dbReference type="Proteomes" id="UP001515943"/>
    </source>
</evidence>
<dbReference type="NCBIfam" id="TIGR03696">
    <property type="entry name" value="Rhs_assc_core"/>
    <property type="match status" value="1"/>
</dbReference>
<evidence type="ECO:0000313" key="2">
    <source>
        <dbReference type="EMBL" id="NKE57639.1"/>
    </source>
</evidence>
<gene>
    <name evidence="2" type="ORF">FXN61_12650</name>
</gene>
<reference evidence="2 3" key="1">
    <citation type="submission" date="2019-08" db="EMBL/GenBank/DDBJ databases">
        <title>Lentzea from Indian Himalayas.</title>
        <authorList>
            <person name="Mandal S."/>
            <person name="Mallick Gupta A."/>
            <person name="Maiti P.K."/>
            <person name="Sarkar J."/>
            <person name="Mandal S."/>
        </authorList>
    </citation>
    <scope>NUCLEOTIDE SEQUENCE [LARGE SCALE GENOMIC DNA]</scope>
    <source>
        <strain evidence="2 3">PSKA42</strain>
    </source>
</reference>
<keyword evidence="3" id="KW-1185">Reference proteome</keyword>
<dbReference type="PANTHER" id="PTHR32305:SF15">
    <property type="entry name" value="PROTEIN RHSA-RELATED"/>
    <property type="match status" value="1"/>
</dbReference>
<dbReference type="Gene3D" id="2.180.10.10">
    <property type="entry name" value="RHS repeat-associated core"/>
    <property type="match status" value="1"/>
</dbReference>